<dbReference type="PANTHER" id="PTHR11680:SF35">
    <property type="entry name" value="SERINE HYDROXYMETHYLTRANSFERASE 1"/>
    <property type="match status" value="1"/>
</dbReference>
<feature type="binding site" evidence="10">
    <location>
        <begin position="130"/>
        <end position="132"/>
    </location>
    <ligand>
        <name>(6S)-5,6,7,8-tetrahydrofolate</name>
        <dbReference type="ChEBI" id="CHEBI:57453"/>
    </ligand>
</feature>
<dbReference type="InterPro" id="IPR015421">
    <property type="entry name" value="PyrdxlP-dep_Trfase_major"/>
</dbReference>
<dbReference type="GO" id="GO:0035999">
    <property type="term" value="P:tetrahydrofolate interconversion"/>
    <property type="evidence" value="ECO:0007669"/>
    <property type="project" value="UniProtKB-UniRule"/>
</dbReference>
<evidence type="ECO:0000256" key="1">
    <source>
        <dbReference type="ARBA" id="ARBA00001933"/>
    </source>
</evidence>
<protein>
    <recommendedName>
        <fullName evidence="10">Serine hydroxymethyltransferase</fullName>
        <shortName evidence="10">SHMT</shortName>
        <shortName evidence="10">Serine methylase</shortName>
        <ecNumber evidence="10">2.1.2.1</ecNumber>
    </recommendedName>
</protein>
<comment type="pathway">
    <text evidence="10">One-carbon metabolism; tetrahydrofolate interconversion.</text>
</comment>
<dbReference type="GO" id="GO:0019264">
    <property type="term" value="P:glycine biosynthetic process from serine"/>
    <property type="evidence" value="ECO:0007669"/>
    <property type="project" value="UniProtKB-UniRule"/>
</dbReference>
<dbReference type="InterPro" id="IPR015422">
    <property type="entry name" value="PyrdxlP-dep_Trfase_small"/>
</dbReference>
<keyword evidence="7 10" id="KW-0808">Transferase</keyword>
<evidence type="ECO:0000256" key="10">
    <source>
        <dbReference type="HAMAP-Rule" id="MF_00051"/>
    </source>
</evidence>
<evidence type="ECO:0000313" key="14">
    <source>
        <dbReference type="Proteomes" id="UP000217194"/>
    </source>
</evidence>
<evidence type="ECO:0000256" key="7">
    <source>
        <dbReference type="ARBA" id="ARBA00022679"/>
    </source>
</evidence>
<evidence type="ECO:0000256" key="9">
    <source>
        <dbReference type="ARBA" id="ARBA00054606"/>
    </source>
</evidence>
<comment type="function">
    <text evidence="9">Catalyzes the reversible interconversion of serine and glycine with tetrahydrofolate (THF) serving as the one-carbon carrier. This reaction serves as the major source of one-carbon groups required for the biosynthesis of purines, thymidylate, methionine, and other important biomolecules. Also exhibits THF-independent aldolase activity toward beta-hydroxyamino acids, producing glycine and aldehydes, via a retro-aldol mechanism. Thus, is able to catalyze the cleavage of L-allo-threonine.</text>
</comment>
<dbReference type="GO" id="GO:0042803">
    <property type="term" value="F:protein homodimerization activity"/>
    <property type="evidence" value="ECO:0007669"/>
    <property type="project" value="UniProtKB-ARBA"/>
</dbReference>
<dbReference type="InterPro" id="IPR049943">
    <property type="entry name" value="Ser_HO-MeTrfase-like"/>
</dbReference>
<comment type="pathway">
    <text evidence="10">Amino-acid biosynthesis; glycine biosynthesis; glycine from L-serine: step 1/1.</text>
</comment>
<feature type="binding site" evidence="10">
    <location>
        <position position="126"/>
    </location>
    <ligand>
        <name>(6S)-5,6,7,8-tetrahydrofolate</name>
        <dbReference type="ChEBI" id="CHEBI:57453"/>
    </ligand>
</feature>
<feature type="domain" description="Serine hydroxymethyltransferase-like" evidence="12">
    <location>
        <begin position="13"/>
        <end position="389"/>
    </location>
</feature>
<dbReference type="GO" id="GO:0005829">
    <property type="term" value="C:cytosol"/>
    <property type="evidence" value="ECO:0007669"/>
    <property type="project" value="TreeGrafter"/>
</dbReference>
<reference evidence="13 14" key="1">
    <citation type="submission" date="2016-07" db="EMBL/GenBank/DDBJ databases">
        <title>High microdiversification within the ubiquitous acI lineage of Actinobacteria.</title>
        <authorList>
            <person name="Neuenschwander S.M."/>
            <person name="Salcher M."/>
            <person name="Ghai R."/>
            <person name="Pernthaler J."/>
        </authorList>
    </citation>
    <scope>NUCLEOTIDE SEQUENCE [LARGE SCALE GENOMIC DNA]</scope>
    <source>
        <strain evidence="13">MMS-IIB-76</strain>
    </source>
</reference>
<comment type="similarity">
    <text evidence="3 10">Belongs to the SHMT family.</text>
</comment>
<name>A0AAC9YUW4_9ACTN</name>
<keyword evidence="8 10" id="KW-0663">Pyridoxal phosphate</keyword>
<feature type="binding site" evidence="10">
    <location>
        <position position="250"/>
    </location>
    <ligand>
        <name>(6S)-5,6,7,8-tetrahydrofolate</name>
        <dbReference type="ChEBI" id="CHEBI:57453"/>
    </ligand>
</feature>
<dbReference type="GO" id="GO:0030170">
    <property type="term" value="F:pyridoxal phosphate binding"/>
    <property type="evidence" value="ECO:0007669"/>
    <property type="project" value="UniProtKB-UniRule"/>
</dbReference>
<dbReference type="AlphaFoldDB" id="A0AAC9YUW4"/>
<keyword evidence="10" id="KW-0028">Amino-acid biosynthesis</keyword>
<dbReference type="Pfam" id="PF00464">
    <property type="entry name" value="SHMT"/>
    <property type="match status" value="1"/>
</dbReference>
<keyword evidence="6 10" id="KW-0554">One-carbon metabolism</keyword>
<dbReference type="CDD" id="cd00378">
    <property type="entry name" value="SHMT"/>
    <property type="match status" value="1"/>
</dbReference>
<dbReference type="Gene3D" id="3.40.640.10">
    <property type="entry name" value="Type I PLP-dependent aspartate aminotransferase-like (Major domain)"/>
    <property type="match status" value="1"/>
</dbReference>
<dbReference type="FunFam" id="3.40.640.10:FF:000001">
    <property type="entry name" value="Serine hydroxymethyltransferase"/>
    <property type="match status" value="1"/>
</dbReference>
<dbReference type="RefSeq" id="WP_095696761.1">
    <property type="nucleotide sequence ID" value="NZ_CP016778.1"/>
</dbReference>
<comment type="caution">
    <text evidence="10">Lacks conserved residue(s) required for the propagation of feature annotation.</text>
</comment>
<evidence type="ECO:0000256" key="11">
    <source>
        <dbReference type="PIRSR" id="PIRSR000412-50"/>
    </source>
</evidence>
<dbReference type="InterPro" id="IPR001085">
    <property type="entry name" value="Ser_HO-MeTrfase"/>
</dbReference>
<dbReference type="NCBIfam" id="NF000586">
    <property type="entry name" value="PRK00011.1"/>
    <property type="match status" value="1"/>
</dbReference>
<comment type="subcellular location">
    <subcellularLocation>
        <location evidence="2 10">Cytoplasm</location>
    </subcellularLocation>
</comment>
<dbReference type="HAMAP" id="MF_00051">
    <property type="entry name" value="SHMT"/>
    <property type="match status" value="1"/>
</dbReference>
<dbReference type="SUPFAM" id="SSF53383">
    <property type="entry name" value="PLP-dependent transferases"/>
    <property type="match status" value="1"/>
</dbReference>
<feature type="modified residue" description="N6-(pyridoxal phosphate)lysine" evidence="10 11">
    <location>
        <position position="235"/>
    </location>
</feature>
<dbReference type="GO" id="GO:0004372">
    <property type="term" value="F:glycine hydroxymethyltransferase activity"/>
    <property type="evidence" value="ECO:0007669"/>
    <property type="project" value="UniProtKB-UniRule"/>
</dbReference>
<comment type="catalytic activity">
    <reaction evidence="10">
        <text>(6R)-5,10-methylene-5,6,7,8-tetrahydrofolate + glycine + H2O = (6S)-5,6,7,8-tetrahydrofolate + L-serine</text>
        <dbReference type="Rhea" id="RHEA:15481"/>
        <dbReference type="ChEBI" id="CHEBI:15377"/>
        <dbReference type="ChEBI" id="CHEBI:15636"/>
        <dbReference type="ChEBI" id="CHEBI:33384"/>
        <dbReference type="ChEBI" id="CHEBI:57305"/>
        <dbReference type="ChEBI" id="CHEBI:57453"/>
        <dbReference type="EC" id="2.1.2.1"/>
    </reaction>
</comment>
<dbReference type="InterPro" id="IPR015424">
    <property type="entry name" value="PyrdxlP-dep_Trfase"/>
</dbReference>
<evidence type="ECO:0000256" key="8">
    <source>
        <dbReference type="ARBA" id="ARBA00022898"/>
    </source>
</evidence>
<dbReference type="Proteomes" id="UP000217194">
    <property type="component" value="Chromosome"/>
</dbReference>
<evidence type="ECO:0000256" key="6">
    <source>
        <dbReference type="ARBA" id="ARBA00022563"/>
    </source>
</evidence>
<evidence type="ECO:0000259" key="12">
    <source>
        <dbReference type="Pfam" id="PF00464"/>
    </source>
</evidence>
<dbReference type="EMBL" id="CP016778">
    <property type="protein sequence ID" value="ASY22222.1"/>
    <property type="molecule type" value="Genomic_DNA"/>
</dbReference>
<evidence type="ECO:0000256" key="5">
    <source>
        <dbReference type="ARBA" id="ARBA00022490"/>
    </source>
</evidence>
<evidence type="ECO:0000256" key="4">
    <source>
        <dbReference type="ARBA" id="ARBA00011738"/>
    </source>
</evidence>
<dbReference type="InterPro" id="IPR039429">
    <property type="entry name" value="SHMT-like_dom"/>
</dbReference>
<dbReference type="PANTHER" id="PTHR11680">
    <property type="entry name" value="SERINE HYDROXYMETHYLTRANSFERASE"/>
    <property type="match status" value="1"/>
</dbReference>
<dbReference type="PIRSF" id="PIRSF000412">
    <property type="entry name" value="SHMT"/>
    <property type="match status" value="1"/>
</dbReference>
<keyword evidence="5 10" id="KW-0963">Cytoplasm</keyword>
<dbReference type="Gene3D" id="3.90.1150.10">
    <property type="entry name" value="Aspartate Aminotransferase, domain 1"/>
    <property type="match status" value="1"/>
</dbReference>
<comment type="cofactor">
    <cofactor evidence="1 10 11">
        <name>pyridoxal 5'-phosphate</name>
        <dbReference type="ChEBI" id="CHEBI:597326"/>
    </cofactor>
</comment>
<gene>
    <name evidence="10" type="primary">glyA</name>
    <name evidence="13" type="ORF">A1sIIB76_01170</name>
</gene>
<evidence type="ECO:0000256" key="2">
    <source>
        <dbReference type="ARBA" id="ARBA00004496"/>
    </source>
</evidence>
<proteinExistence type="inferred from homology"/>
<comment type="subunit">
    <text evidence="4 10">Homodimer.</text>
</comment>
<evidence type="ECO:0000313" key="13">
    <source>
        <dbReference type="EMBL" id="ASY22222.1"/>
    </source>
</evidence>
<feature type="site" description="Plays an important role in substrate specificity" evidence="10">
    <location>
        <position position="234"/>
    </location>
</feature>
<accession>A0AAC9YUW4</accession>
<evidence type="ECO:0000256" key="3">
    <source>
        <dbReference type="ARBA" id="ARBA00006376"/>
    </source>
</evidence>
<dbReference type="EC" id="2.1.2.1" evidence="10"/>
<organism evidence="13 14">
    <name type="scientific">Candidatus Planktophila versatilis</name>
    <dbReference type="NCBI Taxonomy" id="1884905"/>
    <lineage>
        <taxon>Bacteria</taxon>
        <taxon>Bacillati</taxon>
        <taxon>Actinomycetota</taxon>
        <taxon>Actinomycetes</taxon>
        <taxon>Candidatus Nanopelagicales</taxon>
        <taxon>Candidatus Nanopelagicaceae</taxon>
        <taxon>Candidatus Planktophila</taxon>
    </lineage>
</organism>
<sequence>MSETFYGPDFTLLSKQDPDIAAVLLSELKRQQTNLQLIASENFTSRAVLAALGSTLSNKYAEGYPGKRYYGGCEEVDKAENIAIERAQSLFGAEHANVQPHSGASANIAVYQAFTKPGDTVLAMSLPHGGHLTHGSKVNFSGKWFNIVSYGVRQDNELIDYDELRDLAIANKPKMICSGATAYPSLIDFEKVRAICDEVGAIMWVDAAHFIGLVAGKAIPSPVPYADVVSFTTHKVLRGPRGGMILSKAEHAAAIDKAVFPGMQGGPIMSAVAGKAIALAECATPAYQKYAKDVIVNAQSLAKALEAEGMRAVSGGTQTHLALIDIRSTGVNGKVADERCGAAGIVLNKNSIPYDPEAPSVTSGIRVGTPATTTQGMGTGEMKTIASLIARAIKTDDASAHAAIKSEVHALTARFPIYEA</sequence>